<organism evidence="2 3">
    <name type="scientific">Mycena pura</name>
    <dbReference type="NCBI Taxonomy" id="153505"/>
    <lineage>
        <taxon>Eukaryota</taxon>
        <taxon>Fungi</taxon>
        <taxon>Dikarya</taxon>
        <taxon>Basidiomycota</taxon>
        <taxon>Agaricomycotina</taxon>
        <taxon>Agaricomycetes</taxon>
        <taxon>Agaricomycetidae</taxon>
        <taxon>Agaricales</taxon>
        <taxon>Marasmiineae</taxon>
        <taxon>Mycenaceae</taxon>
        <taxon>Mycena</taxon>
    </lineage>
</organism>
<reference evidence="2" key="1">
    <citation type="submission" date="2023-03" db="EMBL/GenBank/DDBJ databases">
        <title>Massive genome expansion in bonnet fungi (Mycena s.s.) driven by repeated elements and novel gene families across ecological guilds.</title>
        <authorList>
            <consortium name="Lawrence Berkeley National Laboratory"/>
            <person name="Harder C.B."/>
            <person name="Miyauchi S."/>
            <person name="Viragh M."/>
            <person name="Kuo A."/>
            <person name="Thoen E."/>
            <person name="Andreopoulos B."/>
            <person name="Lu D."/>
            <person name="Skrede I."/>
            <person name="Drula E."/>
            <person name="Henrissat B."/>
            <person name="Morin E."/>
            <person name="Kohler A."/>
            <person name="Barry K."/>
            <person name="LaButti K."/>
            <person name="Morin E."/>
            <person name="Salamov A."/>
            <person name="Lipzen A."/>
            <person name="Mereny Z."/>
            <person name="Hegedus B."/>
            <person name="Baldrian P."/>
            <person name="Stursova M."/>
            <person name="Weitz H."/>
            <person name="Taylor A."/>
            <person name="Grigoriev I.V."/>
            <person name="Nagy L.G."/>
            <person name="Martin F."/>
            <person name="Kauserud H."/>
        </authorList>
    </citation>
    <scope>NUCLEOTIDE SEQUENCE</scope>
    <source>
        <strain evidence="2">9144</strain>
    </source>
</reference>
<sequence length="439" mass="48131">MAWRRPWRCIFDAVHSKREPPPPQCALLGKLEVEGICHGGSCTRVRDVRAQDARGAQHIQLGAHPARSTQRARRFEWRGSFASSASQKALTSALRPATLPTRATLMPASPTASGSNVVAMAQGKLEPVSVKLQKPPASPAGRSLCQRPHPLRAAATLKQGDMAACAAAAKDEQIHKVSVQNKNLAKKAAKAKGRSVSLPAIYTPFLEVAARCTRSARPLELNVKDVAAFHVEPIVHVLSLPHRHLPFQPFPDIPRTAPRRRLGRRHDVRVQWHHALTMIVVAEGSSLGAVVHPLMLNNKLRSRLGFDSAVRASAAWGSSADEEQEQDNDAQHSSSYLHGSAWFSYFVEIQHCIQCWSTGQYVDANFTKSLNHDRYGTHLEDLSAWAELVPEASQLLLANFYTGLRTETGAPAIRVTTTSRFSDDKRRAMEHVGEAAAAN</sequence>
<dbReference type="Proteomes" id="UP001219525">
    <property type="component" value="Unassembled WGS sequence"/>
</dbReference>
<dbReference type="AlphaFoldDB" id="A0AAD6Y905"/>
<keyword evidence="3" id="KW-1185">Reference proteome</keyword>
<evidence type="ECO:0000259" key="1">
    <source>
        <dbReference type="Pfam" id="PF20149"/>
    </source>
</evidence>
<accession>A0AAD6Y905</accession>
<evidence type="ECO:0000313" key="3">
    <source>
        <dbReference type="Proteomes" id="UP001219525"/>
    </source>
</evidence>
<dbReference type="InterPro" id="IPR045341">
    <property type="entry name" value="DUF6532"/>
</dbReference>
<evidence type="ECO:0000313" key="2">
    <source>
        <dbReference type="EMBL" id="KAJ7206294.1"/>
    </source>
</evidence>
<dbReference type="Pfam" id="PF20149">
    <property type="entry name" value="DUF6532"/>
    <property type="match status" value="1"/>
</dbReference>
<proteinExistence type="predicted"/>
<protein>
    <recommendedName>
        <fullName evidence="1">DUF6532 domain-containing protein</fullName>
    </recommendedName>
</protein>
<comment type="caution">
    <text evidence="2">The sequence shown here is derived from an EMBL/GenBank/DDBJ whole genome shotgun (WGS) entry which is preliminary data.</text>
</comment>
<gene>
    <name evidence="2" type="ORF">GGX14DRAFT_568269</name>
</gene>
<dbReference type="EMBL" id="JARJCW010000040">
    <property type="protein sequence ID" value="KAJ7206294.1"/>
    <property type="molecule type" value="Genomic_DNA"/>
</dbReference>
<feature type="domain" description="DUF6532" evidence="1">
    <location>
        <begin position="349"/>
        <end position="385"/>
    </location>
</feature>
<name>A0AAD6Y905_9AGAR</name>